<accession>A0ACC0Z0M3</accession>
<evidence type="ECO:0000313" key="2">
    <source>
        <dbReference type="Proteomes" id="UP001163603"/>
    </source>
</evidence>
<sequence length="82" mass="9420">MEEELLLHKRREEKIWNGVTRADFLEELKKLSYLAAPMVAVTVSQYLMQFVSMMMVGHLGELSLSSFKSLSASVMFFLAVKF</sequence>
<proteinExistence type="predicted"/>
<name>A0ACC0Z0M3_9ROSI</name>
<gene>
    <name evidence="1" type="ORF">Pint_18702</name>
</gene>
<keyword evidence="2" id="KW-1185">Reference proteome</keyword>
<evidence type="ECO:0000313" key="1">
    <source>
        <dbReference type="EMBL" id="KAJ0043615.1"/>
    </source>
</evidence>
<dbReference type="EMBL" id="CM047739">
    <property type="protein sequence ID" value="KAJ0043615.1"/>
    <property type="molecule type" value="Genomic_DNA"/>
</dbReference>
<organism evidence="1 2">
    <name type="scientific">Pistacia integerrima</name>
    <dbReference type="NCBI Taxonomy" id="434235"/>
    <lineage>
        <taxon>Eukaryota</taxon>
        <taxon>Viridiplantae</taxon>
        <taxon>Streptophyta</taxon>
        <taxon>Embryophyta</taxon>
        <taxon>Tracheophyta</taxon>
        <taxon>Spermatophyta</taxon>
        <taxon>Magnoliopsida</taxon>
        <taxon>eudicotyledons</taxon>
        <taxon>Gunneridae</taxon>
        <taxon>Pentapetalae</taxon>
        <taxon>rosids</taxon>
        <taxon>malvids</taxon>
        <taxon>Sapindales</taxon>
        <taxon>Anacardiaceae</taxon>
        <taxon>Pistacia</taxon>
    </lineage>
</organism>
<protein>
    <submittedName>
        <fullName evidence="1">Uncharacterized protein</fullName>
    </submittedName>
</protein>
<comment type="caution">
    <text evidence="1">The sequence shown here is derived from an EMBL/GenBank/DDBJ whole genome shotgun (WGS) entry which is preliminary data.</text>
</comment>
<dbReference type="Proteomes" id="UP001163603">
    <property type="component" value="Chromosome 4"/>
</dbReference>
<reference evidence="2" key="1">
    <citation type="journal article" date="2023" name="G3 (Bethesda)">
        <title>Genome assembly and association tests identify interacting loci associated with vigor, precocity, and sex in interspecific pistachio rootstocks.</title>
        <authorList>
            <person name="Palmer W."/>
            <person name="Jacygrad E."/>
            <person name="Sagayaradj S."/>
            <person name="Cavanaugh K."/>
            <person name="Han R."/>
            <person name="Bertier L."/>
            <person name="Beede B."/>
            <person name="Kafkas S."/>
            <person name="Golino D."/>
            <person name="Preece J."/>
            <person name="Michelmore R."/>
        </authorList>
    </citation>
    <scope>NUCLEOTIDE SEQUENCE [LARGE SCALE GENOMIC DNA]</scope>
</reference>